<dbReference type="EMBL" id="JAVLET010000004">
    <property type="protein sequence ID" value="KAL0471073.1"/>
    <property type="molecule type" value="Genomic_DNA"/>
</dbReference>
<evidence type="ECO:0000313" key="1">
    <source>
        <dbReference type="EMBL" id="KAL0471073.1"/>
    </source>
</evidence>
<evidence type="ECO:0000313" key="2">
    <source>
        <dbReference type="Proteomes" id="UP001451303"/>
    </source>
</evidence>
<comment type="caution">
    <text evidence="1">The sequence shown here is derived from an EMBL/GenBank/DDBJ whole genome shotgun (WGS) entry which is preliminary data.</text>
</comment>
<reference evidence="1 2" key="1">
    <citation type="submission" date="2023-09" db="EMBL/GenBank/DDBJ databases">
        <title>Multi-omics analysis of a traditional fermented food reveals byproduct-associated fungal strains for waste-to-food upcycling.</title>
        <authorList>
            <consortium name="Lawrence Berkeley National Laboratory"/>
            <person name="Rekdal V.M."/>
            <person name="Villalobos-Escobedo J.M."/>
            <person name="Rodriguez-Valeron N."/>
            <person name="Garcia M.O."/>
            <person name="Vasquez D.P."/>
            <person name="Damayanti I."/>
            <person name="Sorensen P.M."/>
            <person name="Baidoo E.E."/>
            <person name="De Carvalho A.C."/>
            <person name="Riley R."/>
            <person name="Lipzen A."/>
            <person name="He G."/>
            <person name="Yan M."/>
            <person name="Haridas S."/>
            <person name="Daum C."/>
            <person name="Yoshinaga Y."/>
            <person name="Ng V."/>
            <person name="Grigoriev I.V."/>
            <person name="Munk R."/>
            <person name="Nuraida L."/>
            <person name="Wijaya C.H."/>
            <person name="Morales P.-C."/>
            <person name="Keasling J.D."/>
        </authorList>
    </citation>
    <scope>NUCLEOTIDE SEQUENCE [LARGE SCALE GENOMIC DNA]</scope>
    <source>
        <strain evidence="1 2">FGSC 2613</strain>
    </source>
</reference>
<dbReference type="Proteomes" id="UP001451303">
    <property type="component" value="Unassembled WGS sequence"/>
</dbReference>
<protein>
    <submittedName>
        <fullName evidence="1">Uncharacterized protein</fullName>
    </submittedName>
</protein>
<organism evidence="1 2">
    <name type="scientific">Neurospora intermedia</name>
    <dbReference type="NCBI Taxonomy" id="5142"/>
    <lineage>
        <taxon>Eukaryota</taxon>
        <taxon>Fungi</taxon>
        <taxon>Dikarya</taxon>
        <taxon>Ascomycota</taxon>
        <taxon>Pezizomycotina</taxon>
        <taxon>Sordariomycetes</taxon>
        <taxon>Sordariomycetidae</taxon>
        <taxon>Sordariales</taxon>
        <taxon>Sordariaceae</taxon>
        <taxon>Neurospora</taxon>
    </lineage>
</organism>
<keyword evidence="2" id="KW-1185">Reference proteome</keyword>
<proteinExistence type="predicted"/>
<sequence length="142" mass="16192">MCLYFHYHGFFACGCEIHPGFVAFCNYNCHPSQRQRAPLSRDAYGQVFHSFGEMCPECYRDGWDHVRGRGSERTGIVKDSRHKLPVVSSIVSDGFKRLATRSPPCLRQHTQNRAVLPQKRGSPPDQATRMGCGIYLPKYVVR</sequence>
<accession>A0ABR3DFL9</accession>
<name>A0ABR3DFL9_NEUIN</name>
<gene>
    <name evidence="1" type="ORF">QR685DRAFT_572090</name>
</gene>